<dbReference type="KEGG" id="sre:PTSG_05758"/>
<evidence type="ECO:0000256" key="1">
    <source>
        <dbReference type="SAM" id="Coils"/>
    </source>
</evidence>
<dbReference type="AlphaFoldDB" id="F2UB53"/>
<evidence type="ECO:0000313" key="2">
    <source>
        <dbReference type="EMBL" id="EGD74066.1"/>
    </source>
</evidence>
<evidence type="ECO:0000313" key="3">
    <source>
        <dbReference type="Proteomes" id="UP000007799"/>
    </source>
</evidence>
<keyword evidence="3" id="KW-1185">Reference proteome</keyword>
<feature type="coiled-coil region" evidence="1">
    <location>
        <begin position="80"/>
        <end position="132"/>
    </location>
</feature>
<keyword evidence="1" id="KW-0175">Coiled coil</keyword>
<proteinExistence type="predicted"/>
<dbReference type="GeneID" id="16074204"/>
<accession>F2UB53</accession>
<dbReference type="Proteomes" id="UP000007799">
    <property type="component" value="Unassembled WGS sequence"/>
</dbReference>
<dbReference type="RefSeq" id="XP_004993628.1">
    <property type="nucleotide sequence ID" value="XM_004993571.1"/>
</dbReference>
<sequence>MINMSHATPEHSISDSTHDTVVVSASCNSKLDDSGAFPQDSTCQALIQELKDVVYGYNQFQEASVCRLMREVSDAKSELLQAWTRALDAANENLEAMIATEREAFNSRVSLAKDLVHALQQEEAKIREFKAKFPNLLLSSQH</sequence>
<evidence type="ECO:0008006" key="4">
    <source>
        <dbReference type="Google" id="ProtNLM"/>
    </source>
</evidence>
<dbReference type="EMBL" id="GL832967">
    <property type="protein sequence ID" value="EGD74066.1"/>
    <property type="molecule type" value="Genomic_DNA"/>
</dbReference>
<reference evidence="2" key="1">
    <citation type="submission" date="2009-08" db="EMBL/GenBank/DDBJ databases">
        <title>Annotation of Salpingoeca rosetta.</title>
        <authorList>
            <consortium name="The Broad Institute Genome Sequencing Platform"/>
            <person name="Russ C."/>
            <person name="Cuomo C."/>
            <person name="Burger G."/>
            <person name="Gray M.W."/>
            <person name="Holland P.W.H."/>
            <person name="King N."/>
            <person name="Lang F.B.F."/>
            <person name="Roger A.J."/>
            <person name="Ruiz-Trillo I."/>
            <person name="Young S.K."/>
            <person name="Zeng Q."/>
            <person name="Gargeya S."/>
            <person name="Alvarado L."/>
            <person name="Berlin A."/>
            <person name="Chapman S.B."/>
            <person name="Chen Z."/>
            <person name="Freedman E."/>
            <person name="Gellesch M."/>
            <person name="Goldberg J."/>
            <person name="Griggs A."/>
            <person name="Gujja S."/>
            <person name="Heilman E."/>
            <person name="Heiman D."/>
            <person name="Howarth C."/>
            <person name="Mehta T."/>
            <person name="Neiman D."/>
            <person name="Pearson M."/>
            <person name="Roberts A."/>
            <person name="Saif S."/>
            <person name="Shea T."/>
            <person name="Shenoy N."/>
            <person name="Sisk P."/>
            <person name="Stolte C."/>
            <person name="Sykes S."/>
            <person name="White J."/>
            <person name="Yandava C."/>
            <person name="Haas B."/>
            <person name="Nusbaum C."/>
            <person name="Birren B."/>
        </authorList>
    </citation>
    <scope>NUCLEOTIDE SEQUENCE [LARGE SCALE GENOMIC DNA]</scope>
    <source>
        <strain evidence="2">ATCC 50818</strain>
    </source>
</reference>
<name>F2UB53_SALR5</name>
<protein>
    <recommendedName>
        <fullName evidence="4">Biogenesis of lysosome-related organelles complex 1 subunit 5</fullName>
    </recommendedName>
</protein>
<gene>
    <name evidence="2" type="ORF">PTSG_05758</name>
</gene>
<dbReference type="InParanoid" id="F2UB53"/>
<organism evidence="3">
    <name type="scientific">Salpingoeca rosetta (strain ATCC 50818 / BSB-021)</name>
    <dbReference type="NCBI Taxonomy" id="946362"/>
    <lineage>
        <taxon>Eukaryota</taxon>
        <taxon>Choanoflagellata</taxon>
        <taxon>Craspedida</taxon>
        <taxon>Salpingoecidae</taxon>
        <taxon>Salpingoeca</taxon>
    </lineage>
</organism>